<dbReference type="Pfam" id="PF00144">
    <property type="entry name" value="Beta-lactamase"/>
    <property type="match status" value="1"/>
</dbReference>
<evidence type="ECO:0000256" key="1">
    <source>
        <dbReference type="ARBA" id="ARBA00004370"/>
    </source>
</evidence>
<dbReference type="STRING" id="29341.RSJ17_02070"/>
<dbReference type="InterPro" id="IPR001466">
    <property type="entry name" value="Beta-lactam-related"/>
</dbReference>
<dbReference type="SUPFAM" id="SSF56601">
    <property type="entry name" value="beta-lactamase/transpeptidase-like"/>
    <property type="match status" value="1"/>
</dbReference>
<dbReference type="AlphaFoldDB" id="A0A0C1QXS6"/>
<evidence type="ECO:0000256" key="2">
    <source>
        <dbReference type="ARBA" id="ARBA00023136"/>
    </source>
</evidence>
<evidence type="ECO:0000313" key="5">
    <source>
        <dbReference type="Proteomes" id="UP000031366"/>
    </source>
</evidence>
<keyword evidence="5" id="KW-1185">Reference proteome</keyword>
<sequence length="439" mass="50808">MKSINQLLEDYLESLNRREYFNGAILVSYQDRIIHCKGYGIANHQLNIKNTGETRFRIGSITKAFIAMAILQLEQSGLIDLEETLDSYIEDMIEGHKITIHHLLSHSSGIQDFASDINYWPARMRLFTTLEDTINEFKNKPLNFDPGTEFRYSNTEYAILAYIIEKISGITYEKYIEDNILKPLGMESTGFDDGRKIIKNLSSGYTIWKEIINPEFVDMTNAKGAYDMYSNVKDLYLWSKALNTEKLVSKNQLGKMFNMYNNVCGYGWFLDKDIINDMQRNKFYHLGDVNGYVNYFCRYIEDDLTIIVLSNFNLTPVEQISKNIAAIILGEDITISQSCSVIRVDNRTLNKYIGSYLINGKDNKIDIISDQDNVFITIAKRYGVLYMYELLPINIEDSKIEFISKFIEDRVVIEITSKHQFKLTHIDPYGKITHATKLM</sequence>
<protein>
    <submittedName>
        <fullName evidence="4">Beta-lactamase family protein</fullName>
    </submittedName>
</protein>
<evidence type="ECO:0000313" key="4">
    <source>
        <dbReference type="EMBL" id="KIE45802.1"/>
    </source>
</evidence>
<comment type="caution">
    <text evidence="4">The sequence shown here is derived from an EMBL/GenBank/DDBJ whole genome shotgun (WGS) entry which is preliminary data.</text>
</comment>
<dbReference type="PANTHER" id="PTHR46825:SF11">
    <property type="entry name" value="PENICILLIN-BINDING PROTEIN 4"/>
    <property type="match status" value="1"/>
</dbReference>
<dbReference type="RefSeq" id="WP_052268175.1">
    <property type="nucleotide sequence ID" value="NZ_AYSO01000018.1"/>
</dbReference>
<reference evidence="4 5" key="1">
    <citation type="journal article" date="2015" name="Infect. Genet. Evol.">
        <title>Genomic sequences of six botulinum neurotoxin-producing strains representing three clostridial species illustrate the mobility and diversity of botulinum neurotoxin genes.</title>
        <authorList>
            <person name="Smith T.J."/>
            <person name="Hill K.K."/>
            <person name="Xie G."/>
            <person name="Foley B.T."/>
            <person name="Williamson C.H."/>
            <person name="Foster J.T."/>
            <person name="Johnson S.L."/>
            <person name="Chertkov O."/>
            <person name="Teshima H."/>
            <person name="Gibbons H.S."/>
            <person name="Johnsky L.A."/>
            <person name="Karavis M.A."/>
            <person name="Smith L.A."/>
        </authorList>
    </citation>
    <scope>NUCLEOTIDE SEQUENCE [LARGE SCALE GENOMIC DNA]</scope>
    <source>
        <strain evidence="4 5">CDC 2741</strain>
    </source>
</reference>
<dbReference type="Proteomes" id="UP000031366">
    <property type="component" value="Unassembled WGS sequence"/>
</dbReference>
<gene>
    <name evidence="4" type="ORF">U732_2328</name>
</gene>
<dbReference type="Gene3D" id="3.40.710.10">
    <property type="entry name" value="DD-peptidase/beta-lactamase superfamily"/>
    <property type="match status" value="1"/>
</dbReference>
<proteinExistence type="predicted"/>
<name>A0A0C1QXS6_9CLOT</name>
<accession>A0A0C1QXS6</accession>
<dbReference type="EMBL" id="AYSO01000018">
    <property type="protein sequence ID" value="KIE45802.1"/>
    <property type="molecule type" value="Genomic_DNA"/>
</dbReference>
<dbReference type="GO" id="GO:0016020">
    <property type="term" value="C:membrane"/>
    <property type="evidence" value="ECO:0007669"/>
    <property type="project" value="UniProtKB-SubCell"/>
</dbReference>
<evidence type="ECO:0000259" key="3">
    <source>
        <dbReference type="Pfam" id="PF00144"/>
    </source>
</evidence>
<feature type="domain" description="Beta-lactamase-related" evidence="3">
    <location>
        <begin position="20"/>
        <end position="323"/>
    </location>
</feature>
<dbReference type="InterPro" id="IPR012338">
    <property type="entry name" value="Beta-lactam/transpept-like"/>
</dbReference>
<keyword evidence="2" id="KW-0472">Membrane</keyword>
<organism evidence="4 5">
    <name type="scientific">Clostridium argentinense CDC 2741</name>
    <dbReference type="NCBI Taxonomy" id="1418104"/>
    <lineage>
        <taxon>Bacteria</taxon>
        <taxon>Bacillati</taxon>
        <taxon>Bacillota</taxon>
        <taxon>Clostridia</taxon>
        <taxon>Eubacteriales</taxon>
        <taxon>Clostridiaceae</taxon>
        <taxon>Clostridium</taxon>
    </lineage>
</organism>
<dbReference type="InterPro" id="IPR050491">
    <property type="entry name" value="AmpC-like"/>
</dbReference>
<dbReference type="PANTHER" id="PTHR46825">
    <property type="entry name" value="D-ALANYL-D-ALANINE-CARBOXYPEPTIDASE/ENDOPEPTIDASE AMPH"/>
    <property type="match status" value="1"/>
</dbReference>
<dbReference type="OrthoDB" id="9797709at2"/>
<comment type="subcellular location">
    <subcellularLocation>
        <location evidence="1">Membrane</location>
    </subcellularLocation>
</comment>